<reference evidence="22 23" key="1">
    <citation type="submission" date="2018-08" db="EMBL/GenBank/DDBJ databases">
        <title>Meiothermus luteus KCTC 52599 genome sequencing project.</title>
        <authorList>
            <person name="Da Costa M.S."/>
            <person name="Albuquerque L."/>
            <person name="Raposo P."/>
            <person name="Froufe H.J.C."/>
            <person name="Barroso C.S."/>
            <person name="Egas C."/>
        </authorList>
    </citation>
    <scope>NUCLEOTIDE SEQUENCE [LARGE SCALE GENOMIC DNA]</scope>
    <source>
        <strain evidence="22 23">KCTC 52599</strain>
    </source>
</reference>
<dbReference type="GO" id="GO:0000166">
    <property type="term" value="F:nucleotide binding"/>
    <property type="evidence" value="ECO:0007669"/>
    <property type="project" value="UniProtKB-UniRule"/>
</dbReference>
<dbReference type="Pfam" id="PF00478">
    <property type="entry name" value="IMPDH"/>
    <property type="match status" value="1"/>
</dbReference>
<gene>
    <name evidence="22" type="primary">guaB_2</name>
    <name evidence="13" type="synonym">guaB</name>
    <name evidence="22" type="ORF">Mlute_02036</name>
</gene>
<feature type="binding site" evidence="16">
    <location>
        <begin position="258"/>
        <end position="260"/>
    </location>
    <ligand>
        <name>NAD(+)</name>
        <dbReference type="ChEBI" id="CHEBI:57540"/>
    </ligand>
</feature>
<dbReference type="InterPro" id="IPR013785">
    <property type="entry name" value="Aldolase_TIM"/>
</dbReference>
<comment type="subunit">
    <text evidence="3 13">Homotetramer.</text>
</comment>
<evidence type="ECO:0000256" key="7">
    <source>
        <dbReference type="ARBA" id="ARBA00022755"/>
    </source>
</evidence>
<name>A0A399EPA1_9DEIN</name>
<dbReference type="OrthoDB" id="9805398at2"/>
<dbReference type="HAMAP" id="MF_01964">
    <property type="entry name" value="IMPDH"/>
    <property type="match status" value="1"/>
</dbReference>
<dbReference type="EC" id="1.1.1.205" evidence="13 20"/>
<keyword evidence="6 13" id="KW-0332">GMP biosynthesis</keyword>
<evidence type="ECO:0000256" key="19">
    <source>
        <dbReference type="RuleBase" id="RU003927"/>
    </source>
</evidence>
<comment type="caution">
    <text evidence="22">The sequence shown here is derived from an EMBL/GenBank/DDBJ whole genome shotgun (WGS) entry which is preliminary data.</text>
</comment>
<dbReference type="PANTHER" id="PTHR11911:SF111">
    <property type="entry name" value="INOSINE-5'-MONOPHOSPHATE DEHYDROGENASE"/>
    <property type="match status" value="1"/>
</dbReference>
<evidence type="ECO:0000256" key="20">
    <source>
        <dbReference type="RuleBase" id="RU003928"/>
    </source>
</evidence>
<dbReference type="InterPro" id="IPR046342">
    <property type="entry name" value="CBS_dom_sf"/>
</dbReference>
<dbReference type="EMBL" id="QWKZ01000069">
    <property type="protein sequence ID" value="RIH83971.1"/>
    <property type="molecule type" value="Genomic_DNA"/>
</dbReference>
<feature type="binding site" evidence="13 15">
    <location>
        <position position="432"/>
    </location>
    <ligand>
        <name>IMP</name>
        <dbReference type="ChEBI" id="CHEBI:58053"/>
    </ligand>
</feature>
<dbReference type="InterPro" id="IPR000644">
    <property type="entry name" value="CBS_dom"/>
</dbReference>
<comment type="cofactor">
    <cofactor evidence="1 13">
        <name>K(+)</name>
        <dbReference type="ChEBI" id="CHEBI:29103"/>
    </cofactor>
</comment>
<dbReference type="CDD" id="cd04601">
    <property type="entry name" value="CBS_pair_IMPDH"/>
    <property type="match status" value="1"/>
</dbReference>
<feature type="binding site" description="in other chain" evidence="13 17">
    <location>
        <position position="311"/>
    </location>
    <ligand>
        <name>K(+)</name>
        <dbReference type="ChEBI" id="CHEBI:29103"/>
        <note>ligand shared between two tetrameric partners</note>
    </ligand>
</feature>
<evidence type="ECO:0000256" key="15">
    <source>
        <dbReference type="PIRSR" id="PIRSR000130-2"/>
    </source>
</evidence>
<feature type="binding site" description="in other chain" evidence="13 17">
    <location>
        <position position="313"/>
    </location>
    <ligand>
        <name>K(+)</name>
        <dbReference type="ChEBI" id="CHEBI:29103"/>
        <note>ligand shared between two tetrameric partners</note>
    </ligand>
</feature>
<evidence type="ECO:0000256" key="2">
    <source>
        <dbReference type="ARBA" id="ARBA00005502"/>
    </source>
</evidence>
<comment type="similarity">
    <text evidence="2 13 19">Belongs to the IMPDH/GMPR family.</text>
</comment>
<feature type="active site" description="Proton acceptor" evidence="13 14">
    <location>
        <position position="412"/>
    </location>
</feature>
<keyword evidence="8 13" id="KW-0630">Potassium</keyword>
<feature type="binding site" evidence="13">
    <location>
        <position position="488"/>
    </location>
    <ligand>
        <name>K(+)</name>
        <dbReference type="ChEBI" id="CHEBI:29103"/>
        <note>ligand shared between two tetrameric partners</note>
    </ligand>
</feature>
<dbReference type="GO" id="GO:0006177">
    <property type="term" value="P:GMP biosynthetic process"/>
    <property type="evidence" value="ECO:0007669"/>
    <property type="project" value="UniProtKB-UniRule"/>
</dbReference>
<keyword evidence="5" id="KW-0677">Repeat</keyword>
<keyword evidence="10 13" id="KW-0520">NAD</keyword>
<dbReference type="AlphaFoldDB" id="A0A399EPA1"/>
<evidence type="ECO:0000256" key="6">
    <source>
        <dbReference type="ARBA" id="ARBA00022749"/>
    </source>
</evidence>
<dbReference type="NCBIfam" id="TIGR01302">
    <property type="entry name" value="IMP_dehydrog"/>
    <property type="match status" value="1"/>
</dbReference>
<feature type="binding site" evidence="13">
    <location>
        <position position="258"/>
    </location>
    <ligand>
        <name>NAD(+)</name>
        <dbReference type="ChEBI" id="CHEBI:57540"/>
    </ligand>
</feature>
<dbReference type="PROSITE" id="PS51371">
    <property type="entry name" value="CBS"/>
    <property type="match status" value="2"/>
</dbReference>
<dbReference type="InterPro" id="IPR001093">
    <property type="entry name" value="IMP_DH_GMPRt"/>
</dbReference>
<evidence type="ECO:0000256" key="13">
    <source>
        <dbReference type="HAMAP-Rule" id="MF_01964"/>
    </source>
</evidence>
<dbReference type="PROSITE" id="PS00487">
    <property type="entry name" value="IMP_DH_GMP_RED"/>
    <property type="match status" value="1"/>
</dbReference>
<dbReference type="GO" id="GO:0006183">
    <property type="term" value="P:GTP biosynthetic process"/>
    <property type="evidence" value="ECO:0007669"/>
    <property type="project" value="TreeGrafter"/>
</dbReference>
<dbReference type="Pfam" id="PF00571">
    <property type="entry name" value="CBS"/>
    <property type="match status" value="2"/>
</dbReference>
<evidence type="ECO:0000256" key="4">
    <source>
        <dbReference type="ARBA" id="ARBA00022723"/>
    </source>
</evidence>
<keyword evidence="4 13" id="KW-0479">Metal-binding</keyword>
<evidence type="ECO:0000313" key="22">
    <source>
        <dbReference type="EMBL" id="RIH83971.1"/>
    </source>
</evidence>
<evidence type="ECO:0000256" key="17">
    <source>
        <dbReference type="PIRSR" id="PIRSR000130-4"/>
    </source>
</evidence>
<comment type="catalytic activity">
    <reaction evidence="12 13 20">
        <text>IMP + NAD(+) + H2O = XMP + NADH + H(+)</text>
        <dbReference type="Rhea" id="RHEA:11708"/>
        <dbReference type="ChEBI" id="CHEBI:15377"/>
        <dbReference type="ChEBI" id="CHEBI:15378"/>
        <dbReference type="ChEBI" id="CHEBI:57464"/>
        <dbReference type="ChEBI" id="CHEBI:57540"/>
        <dbReference type="ChEBI" id="CHEBI:57945"/>
        <dbReference type="ChEBI" id="CHEBI:58053"/>
        <dbReference type="EC" id="1.1.1.205"/>
    </reaction>
</comment>
<feature type="binding site" evidence="13">
    <location>
        <position position="486"/>
    </location>
    <ligand>
        <name>K(+)</name>
        <dbReference type="ChEBI" id="CHEBI:29103"/>
        <note>ligand shared between two tetrameric partners</note>
    </ligand>
</feature>
<feature type="binding site" evidence="13 15">
    <location>
        <begin position="396"/>
        <end position="400"/>
    </location>
    <ligand>
        <name>IMP</name>
        <dbReference type="ChEBI" id="CHEBI:58053"/>
    </ligand>
</feature>
<feature type="binding site" description="in other chain" evidence="13 17">
    <location>
        <position position="316"/>
    </location>
    <ligand>
        <name>K(+)</name>
        <dbReference type="ChEBI" id="CHEBI:29103"/>
        <note>ligand shared between two tetrameric partners</note>
    </ligand>
</feature>
<comment type="caution">
    <text evidence="13">Lacks conserved residue(s) required for the propagation of feature annotation.</text>
</comment>
<dbReference type="Proteomes" id="UP000265800">
    <property type="component" value="Unassembled WGS sequence"/>
</dbReference>
<evidence type="ECO:0000256" key="14">
    <source>
        <dbReference type="PIRSR" id="PIRSR000130-1"/>
    </source>
</evidence>
<evidence type="ECO:0000256" key="3">
    <source>
        <dbReference type="ARBA" id="ARBA00011881"/>
    </source>
</evidence>
<feature type="binding site" evidence="13 15">
    <location>
        <begin position="349"/>
        <end position="351"/>
    </location>
    <ligand>
        <name>IMP</name>
        <dbReference type="ChEBI" id="CHEBI:58053"/>
    </ligand>
</feature>
<evidence type="ECO:0000256" key="12">
    <source>
        <dbReference type="ARBA" id="ARBA00048028"/>
    </source>
</evidence>
<dbReference type="Gene3D" id="3.20.20.70">
    <property type="entry name" value="Aldolase class I"/>
    <property type="match status" value="1"/>
</dbReference>
<dbReference type="RefSeq" id="WP_119360595.1">
    <property type="nucleotide sequence ID" value="NZ_QWKZ01000069.1"/>
</dbReference>
<evidence type="ECO:0000256" key="18">
    <source>
        <dbReference type="PROSITE-ProRule" id="PRU00703"/>
    </source>
</evidence>
<feature type="domain" description="CBS" evidence="21">
    <location>
        <begin position="163"/>
        <end position="222"/>
    </location>
</feature>
<feature type="binding site" evidence="13 16">
    <location>
        <begin position="309"/>
        <end position="311"/>
    </location>
    <ligand>
        <name>NAD(+)</name>
        <dbReference type="ChEBI" id="CHEBI:57540"/>
    </ligand>
</feature>
<evidence type="ECO:0000256" key="16">
    <source>
        <dbReference type="PIRSR" id="PIRSR000130-3"/>
    </source>
</evidence>
<evidence type="ECO:0000256" key="5">
    <source>
        <dbReference type="ARBA" id="ARBA00022737"/>
    </source>
</evidence>
<evidence type="ECO:0000256" key="9">
    <source>
        <dbReference type="ARBA" id="ARBA00023002"/>
    </source>
</evidence>
<comment type="pathway">
    <text evidence="13 20">Purine metabolism; XMP biosynthesis via de novo pathway; XMP from IMP: step 1/1.</text>
</comment>
<evidence type="ECO:0000313" key="23">
    <source>
        <dbReference type="Proteomes" id="UP000265800"/>
    </source>
</evidence>
<protein>
    <recommendedName>
        <fullName evidence="13 20">Inosine-5'-monophosphate dehydrogenase</fullName>
        <shortName evidence="13">IMP dehydrogenase</shortName>
        <shortName evidence="13">IMPD</shortName>
        <shortName evidence="13">IMPDH</shortName>
        <ecNumber evidence="13 20">1.1.1.205</ecNumber>
    </recommendedName>
</protein>
<organism evidence="22 23">
    <name type="scientific">Meiothermus luteus</name>
    <dbReference type="NCBI Taxonomy" id="2026184"/>
    <lineage>
        <taxon>Bacteria</taxon>
        <taxon>Thermotogati</taxon>
        <taxon>Deinococcota</taxon>
        <taxon>Deinococci</taxon>
        <taxon>Thermales</taxon>
        <taxon>Thermaceae</taxon>
        <taxon>Meiothermus</taxon>
    </lineage>
</organism>
<evidence type="ECO:0000256" key="8">
    <source>
        <dbReference type="ARBA" id="ARBA00022958"/>
    </source>
</evidence>
<dbReference type="SUPFAM" id="SSF51412">
    <property type="entry name" value="Inosine monophosphate dehydrogenase (IMPDH)"/>
    <property type="match status" value="1"/>
</dbReference>
<feature type="active site" description="Thioimidate intermediate" evidence="13 14">
    <location>
        <position position="316"/>
    </location>
</feature>
<feature type="binding site" evidence="13 15">
    <location>
        <position position="314"/>
    </location>
    <ligand>
        <name>IMP</name>
        <dbReference type="ChEBI" id="CHEBI:58053"/>
    </ligand>
</feature>
<feature type="binding site" evidence="13">
    <location>
        <position position="487"/>
    </location>
    <ligand>
        <name>K(+)</name>
        <dbReference type="ChEBI" id="CHEBI:29103"/>
        <note>ligand shared between two tetrameric partners</note>
    </ligand>
</feature>
<evidence type="ECO:0000256" key="10">
    <source>
        <dbReference type="ARBA" id="ARBA00023027"/>
    </source>
</evidence>
<comment type="activity regulation">
    <text evidence="13">Mycophenolic acid (MPA) is a non-competitive inhibitor that prevents formation of the closed enzyme conformation by binding to the same site as the amobile flap. In contrast, mizoribine monophosphate (MZP) is a competitive inhibitor that induces the closed conformation. MPA is a potent inhibitor of mammalian IMPDHs but a poor inhibitor of the bacterial enzymes. MZP is a more potent inhibitor of bacterial IMPDH.</text>
</comment>
<dbReference type="SUPFAM" id="SSF54631">
    <property type="entry name" value="CBS-domain pair"/>
    <property type="match status" value="1"/>
</dbReference>
<sequence>MVEEPKARRKTEKILQEGLTFDDVLLVPAYSEVLPREVDTRTRVTRKLWLNIPILSAAMDTVTEAEMAIAMAREGGLGIIHKNLSVEEQAAQVRKVKRSEAGMIQDPVTLAPNATLEDAERLMREFKIGGLPVVDLYGKLLGLVTNRDIRFERDMGRVVTEVMTPVERLITAPPGTILEEAEALLRQHKIEKLPLVDHEGRLRGLLTLKDLTKRRKFPFAAKDAQGRLLVGAAVGVAKDLEARAQALVEAGVDVLVLDSAHGHSKGVLEGLRLLKQTYGDRVQVIAGNVATAEGARALAEAGADAVKVGIGPGSICTTRVVTGVGVPQVTAILEAVRGLEGLDVPVVADGGIKYSGDVAKALAAGAHTVMLGSLLAGTQEAPGEEVLKDGRRYKLYRGMGSIGAMRQGSADRYFQEGGKGGGAVEAKKLVPEGIEGMVPYKGPVADVIYQVVGGLRAAMGYCGAPDLERFRRETRFTRITGAGLAESHPHGVLITKEAPNYSR</sequence>
<comment type="function">
    <text evidence="13">Catalyzes the conversion of inosine 5'-phosphate (IMP) to xanthosine 5'-phosphate (XMP), the first committed and rate-limiting step in the de novo synthesis of guanine nucleotides, and therefore plays an important role in the regulation of cell growth.</text>
</comment>
<dbReference type="InterPro" id="IPR015875">
    <property type="entry name" value="IMP_DH/GMP_Rdtase_CS"/>
</dbReference>
<dbReference type="SMART" id="SM00116">
    <property type="entry name" value="CBS"/>
    <property type="match status" value="2"/>
</dbReference>
<evidence type="ECO:0000259" key="21">
    <source>
        <dbReference type="PROSITE" id="PS51371"/>
    </source>
</evidence>
<dbReference type="PANTHER" id="PTHR11911">
    <property type="entry name" value="INOSINE-5-MONOPHOSPHATE DEHYDROGENASE RELATED"/>
    <property type="match status" value="1"/>
</dbReference>
<feature type="binding site" evidence="13 15">
    <location>
        <begin position="372"/>
        <end position="373"/>
    </location>
    <ligand>
        <name>IMP</name>
        <dbReference type="ChEBI" id="CHEBI:58053"/>
    </ligand>
</feature>
<evidence type="ECO:0000256" key="11">
    <source>
        <dbReference type="ARBA" id="ARBA00023122"/>
    </source>
</evidence>
<feature type="domain" description="CBS" evidence="21">
    <location>
        <begin position="103"/>
        <end position="159"/>
    </location>
</feature>
<dbReference type="InterPro" id="IPR005990">
    <property type="entry name" value="IMP_DH"/>
</dbReference>
<dbReference type="PIRSF" id="PIRSF000130">
    <property type="entry name" value="IMPDH"/>
    <property type="match status" value="1"/>
</dbReference>
<dbReference type="FunFam" id="3.20.20.70:FF:000003">
    <property type="entry name" value="GMP reductase"/>
    <property type="match status" value="1"/>
</dbReference>
<accession>A0A399EPA1</accession>
<dbReference type="CDD" id="cd00381">
    <property type="entry name" value="IMPDH"/>
    <property type="match status" value="1"/>
</dbReference>
<dbReference type="UniPathway" id="UPA00601">
    <property type="reaction ID" value="UER00295"/>
</dbReference>
<dbReference type="GO" id="GO:0046872">
    <property type="term" value="F:metal ion binding"/>
    <property type="evidence" value="ECO:0007669"/>
    <property type="project" value="UniProtKB-UniRule"/>
</dbReference>
<evidence type="ECO:0000256" key="1">
    <source>
        <dbReference type="ARBA" id="ARBA00001958"/>
    </source>
</evidence>
<dbReference type="SMART" id="SM01240">
    <property type="entry name" value="IMPDH"/>
    <property type="match status" value="1"/>
</dbReference>
<keyword evidence="11 18" id="KW-0129">CBS domain</keyword>
<dbReference type="GO" id="GO:0003938">
    <property type="term" value="F:IMP dehydrogenase activity"/>
    <property type="evidence" value="ECO:0007669"/>
    <property type="project" value="UniProtKB-UniRule"/>
</dbReference>
<keyword evidence="23" id="KW-1185">Reference proteome</keyword>
<keyword evidence="7 13" id="KW-0658">Purine biosynthesis</keyword>
<proteinExistence type="inferred from homology"/>
<keyword evidence="9 13" id="KW-0560">Oxidoreductase</keyword>